<feature type="transmembrane region" description="Helical" evidence="4">
    <location>
        <begin position="235"/>
        <end position="255"/>
    </location>
</feature>
<keyword evidence="6" id="KW-1185">Reference proteome</keyword>
<organism evidence="5 6">
    <name type="scientific">Paludisphaera borealis</name>
    <dbReference type="NCBI Taxonomy" id="1387353"/>
    <lineage>
        <taxon>Bacteria</taxon>
        <taxon>Pseudomonadati</taxon>
        <taxon>Planctomycetota</taxon>
        <taxon>Planctomycetia</taxon>
        <taxon>Isosphaerales</taxon>
        <taxon>Isosphaeraceae</taxon>
        <taxon>Paludisphaera</taxon>
    </lineage>
</organism>
<dbReference type="SUPFAM" id="SSF48452">
    <property type="entry name" value="TPR-like"/>
    <property type="match status" value="1"/>
</dbReference>
<evidence type="ECO:0000256" key="2">
    <source>
        <dbReference type="ARBA" id="ARBA00022803"/>
    </source>
</evidence>
<feature type="repeat" description="TPR" evidence="3">
    <location>
        <begin position="500"/>
        <end position="533"/>
    </location>
</feature>
<feature type="transmembrane region" description="Helical" evidence="4">
    <location>
        <begin position="125"/>
        <end position="143"/>
    </location>
</feature>
<keyword evidence="2 3" id="KW-0802">TPR repeat</keyword>
<feature type="transmembrane region" description="Helical" evidence="4">
    <location>
        <begin position="390"/>
        <end position="408"/>
    </location>
</feature>
<dbReference type="InterPro" id="IPR019734">
    <property type="entry name" value="TPR_rpt"/>
</dbReference>
<feature type="transmembrane region" description="Helical" evidence="4">
    <location>
        <begin position="191"/>
        <end position="215"/>
    </location>
</feature>
<keyword evidence="1" id="KW-0677">Repeat</keyword>
<dbReference type="Pfam" id="PF14559">
    <property type="entry name" value="TPR_19"/>
    <property type="match status" value="1"/>
</dbReference>
<name>A0A1U7CY48_9BACT</name>
<dbReference type="KEGG" id="pbor:BSF38_05390"/>
<evidence type="ECO:0000313" key="6">
    <source>
        <dbReference type="Proteomes" id="UP000186309"/>
    </source>
</evidence>
<feature type="transmembrane region" description="Helical" evidence="4">
    <location>
        <begin position="56"/>
        <end position="76"/>
    </location>
</feature>
<feature type="transmembrane region" description="Helical" evidence="4">
    <location>
        <begin position="306"/>
        <end position="324"/>
    </location>
</feature>
<evidence type="ECO:0000313" key="5">
    <source>
        <dbReference type="EMBL" id="APW63813.1"/>
    </source>
</evidence>
<dbReference type="STRING" id="1387353.BSF38_05390"/>
<dbReference type="Pfam" id="PF13432">
    <property type="entry name" value="TPR_16"/>
    <property type="match status" value="1"/>
</dbReference>
<dbReference type="SMART" id="SM00028">
    <property type="entry name" value="TPR"/>
    <property type="match status" value="3"/>
</dbReference>
<keyword evidence="4" id="KW-0812">Transmembrane</keyword>
<evidence type="ECO:0000256" key="4">
    <source>
        <dbReference type="SAM" id="Phobius"/>
    </source>
</evidence>
<dbReference type="InterPro" id="IPR011990">
    <property type="entry name" value="TPR-like_helical_dom_sf"/>
</dbReference>
<evidence type="ECO:0000256" key="3">
    <source>
        <dbReference type="PROSITE-ProRule" id="PRU00339"/>
    </source>
</evidence>
<dbReference type="PROSITE" id="PS50005">
    <property type="entry name" value="TPR"/>
    <property type="match status" value="2"/>
</dbReference>
<reference evidence="6" key="1">
    <citation type="submission" date="2016-12" db="EMBL/GenBank/DDBJ databases">
        <title>Comparative genomics of four Isosphaeraceae planctomycetes: a common pool of plasmids and glycoside hydrolase genes.</title>
        <authorList>
            <person name="Ivanova A."/>
        </authorList>
    </citation>
    <scope>NUCLEOTIDE SEQUENCE [LARGE SCALE GENOMIC DNA]</scope>
    <source>
        <strain evidence="6">PX4</strain>
    </source>
</reference>
<gene>
    <name evidence="5" type="ORF">BSF38_05390</name>
</gene>
<dbReference type="PANTHER" id="PTHR44227:SF3">
    <property type="entry name" value="PROTEIN O-MANNOSYL-TRANSFERASE TMTC4"/>
    <property type="match status" value="1"/>
</dbReference>
<feature type="transmembrane region" description="Helical" evidence="4">
    <location>
        <begin position="331"/>
        <end position="349"/>
    </location>
</feature>
<evidence type="ECO:0000256" key="1">
    <source>
        <dbReference type="ARBA" id="ARBA00022737"/>
    </source>
</evidence>
<feature type="transmembrane region" description="Helical" evidence="4">
    <location>
        <begin position="12"/>
        <end position="36"/>
    </location>
</feature>
<feature type="repeat" description="TPR" evidence="3">
    <location>
        <begin position="534"/>
        <end position="567"/>
    </location>
</feature>
<keyword evidence="4" id="KW-0472">Membrane</keyword>
<feature type="transmembrane region" description="Helical" evidence="4">
    <location>
        <begin position="155"/>
        <end position="171"/>
    </location>
</feature>
<proteinExistence type="predicted"/>
<dbReference type="InterPro" id="IPR052346">
    <property type="entry name" value="O-mannosyl-transferase_TMTC"/>
</dbReference>
<dbReference type="AlphaFoldDB" id="A0A1U7CY48"/>
<dbReference type="PANTHER" id="PTHR44227">
    <property type="match status" value="1"/>
</dbReference>
<protein>
    <submittedName>
        <fullName evidence="5">Uncharacterized protein</fullName>
    </submittedName>
</protein>
<dbReference type="EMBL" id="CP019082">
    <property type="protein sequence ID" value="APW63813.1"/>
    <property type="molecule type" value="Genomic_DNA"/>
</dbReference>
<feature type="transmembrane region" description="Helical" evidence="4">
    <location>
        <begin position="88"/>
        <end position="113"/>
    </location>
</feature>
<accession>A0A1U7CY48</accession>
<keyword evidence="4" id="KW-1133">Transmembrane helix</keyword>
<sequence>MTAAVGLPARLGVGALVAIGVGAAFLPIVFNDWVFYDDPSNFLENLDFRGLSPTHLLWALTTLHMGVYQPLAWILFEAEYAVFGLLAWGYHLVSLVLHLLNALVLARLIAVVVDLLPSSVGRRPGVSFYAAATSALVFAVHPLRVEVVAWASCQPYLPSALFAMTSTLAYLRSGSPARIGRGGWLAVSWFLYFASLACKAIALPLPIVFLILDAYPLRRFSRPGRPWRAAIVEKLPFVAIGLLFLTAAVVGKYVAYPVEATGGVGVPRRLLEAGYSAWFYVEKTGRPSSLAALYESPDATSDGNRGLVIAVAAVIAITTFAIVVRRRSPGLLAAWAAYLVLLAPVSGFFRSGFWITADRYAYLSTIPLYVALAYGLTRLWSAPGPGFSKFVAWAAPAVAVVALGAASWRQCQTWRDSEAMMAQAIRAGTISRARHLTAIGAIREQQRRPAEAESCYREAVRVDPSFPEANYGLGMLVAKARPDEGLKLLERSLAEDPKSPRAHMAIGMVLVDQNRFVEAAGHFESALRLYPYYIEARFNLAYTLDRQGKREEAATEYERVLRSDPRNFRAQRNLTILLEEMQRNPSGVALPGS</sequence>
<dbReference type="Gene3D" id="1.25.40.10">
    <property type="entry name" value="Tetratricopeptide repeat domain"/>
    <property type="match status" value="2"/>
</dbReference>
<dbReference type="Proteomes" id="UP000186309">
    <property type="component" value="Chromosome"/>
</dbReference>